<evidence type="ECO:0000313" key="5">
    <source>
        <dbReference type="Proteomes" id="UP000019150"/>
    </source>
</evidence>
<dbReference type="SUPFAM" id="SSF55781">
    <property type="entry name" value="GAF domain-like"/>
    <property type="match status" value="1"/>
</dbReference>
<dbReference type="InterPro" id="IPR036390">
    <property type="entry name" value="WH_DNA-bd_sf"/>
</dbReference>
<keyword evidence="2" id="KW-0804">Transcription</keyword>
<evidence type="ECO:0000256" key="2">
    <source>
        <dbReference type="ARBA" id="ARBA00023163"/>
    </source>
</evidence>
<reference evidence="4 5" key="1">
    <citation type="journal article" date="2014" name="Appl. Environ. Microbiol.">
        <title>Insights into the Microbial Degradation of Rubber and Gutta-Percha by Analysis of the Complete Genome of Nocardia nova SH22a.</title>
        <authorList>
            <person name="Luo Q."/>
            <person name="Hiessl S."/>
            <person name="Poehlein A."/>
            <person name="Daniel R."/>
            <person name="Steinbuchel A."/>
        </authorList>
    </citation>
    <scope>NUCLEOTIDE SEQUENCE [LARGE SCALE GENOMIC DNA]</scope>
    <source>
        <strain evidence="4">SH22a</strain>
    </source>
</reference>
<dbReference type="eggNOG" id="COG1414">
    <property type="taxonomic scope" value="Bacteria"/>
</dbReference>
<dbReference type="KEGG" id="nno:NONO_c46040"/>
<gene>
    <name evidence="4" type="ORF">NONO_c46040</name>
</gene>
<dbReference type="Proteomes" id="UP000019150">
    <property type="component" value="Chromosome"/>
</dbReference>
<name>W5TKD3_9NOCA</name>
<dbReference type="GO" id="GO:0003677">
    <property type="term" value="F:DNA binding"/>
    <property type="evidence" value="ECO:0007669"/>
    <property type="project" value="InterPro"/>
</dbReference>
<dbReference type="STRING" id="1415166.NONO_c46040"/>
<evidence type="ECO:0000256" key="1">
    <source>
        <dbReference type="ARBA" id="ARBA00023015"/>
    </source>
</evidence>
<dbReference type="SUPFAM" id="SSF46785">
    <property type="entry name" value="Winged helix' DNA-binding domain"/>
    <property type="match status" value="1"/>
</dbReference>
<dbReference type="GO" id="GO:0003700">
    <property type="term" value="F:DNA-binding transcription factor activity"/>
    <property type="evidence" value="ECO:0007669"/>
    <property type="project" value="TreeGrafter"/>
</dbReference>
<protein>
    <submittedName>
        <fullName evidence="4">Putative transcriptional regulator, IclR family</fullName>
    </submittedName>
</protein>
<evidence type="ECO:0000259" key="3">
    <source>
        <dbReference type="PROSITE" id="PS51077"/>
    </source>
</evidence>
<dbReference type="InterPro" id="IPR029016">
    <property type="entry name" value="GAF-like_dom_sf"/>
</dbReference>
<dbReference type="RefSeq" id="WP_025350791.1">
    <property type="nucleotide sequence ID" value="NZ_CP006850.1"/>
</dbReference>
<dbReference type="PANTHER" id="PTHR30136">
    <property type="entry name" value="HELIX-TURN-HELIX TRANSCRIPTIONAL REGULATOR, ICLR FAMILY"/>
    <property type="match status" value="1"/>
</dbReference>
<dbReference type="Gene3D" id="3.30.450.40">
    <property type="match status" value="1"/>
</dbReference>
<dbReference type="PATRIC" id="fig|1415166.3.peg.4733"/>
<evidence type="ECO:0000313" key="4">
    <source>
        <dbReference type="EMBL" id="AHH19388.1"/>
    </source>
</evidence>
<dbReference type="PROSITE" id="PS51077">
    <property type="entry name" value="HTH_ICLR"/>
    <property type="match status" value="1"/>
</dbReference>
<proteinExistence type="predicted"/>
<dbReference type="EMBL" id="CP006850">
    <property type="protein sequence ID" value="AHH19388.1"/>
    <property type="molecule type" value="Genomic_DNA"/>
</dbReference>
<dbReference type="InterPro" id="IPR050707">
    <property type="entry name" value="HTH_MetabolicPath_Reg"/>
</dbReference>
<keyword evidence="5" id="KW-1185">Reference proteome</keyword>
<dbReference type="AlphaFoldDB" id="W5TKD3"/>
<keyword evidence="1" id="KW-0805">Transcription regulation</keyword>
<sequence length="187" mass="19766">MTALSFDSGSVPEPTRAGAQSIDRALAVLDCFAATSGLSVTAAAQRLGLPVSTTHRIVQSLVRGGLLEREGRSGRYCHRQLPAPRQAIGASAAGRVMLAFTRLDLAAARDDVSGAALDDVRRRGYARVVTGDDTLAVAVPIPSADHGRPGALTVQASVRRMSNRQIHRMVPLMHRTATLIGHANRKG</sequence>
<dbReference type="SMART" id="SM00346">
    <property type="entry name" value="HTH_ICLR"/>
    <property type="match status" value="1"/>
</dbReference>
<dbReference type="GO" id="GO:0045892">
    <property type="term" value="P:negative regulation of DNA-templated transcription"/>
    <property type="evidence" value="ECO:0007669"/>
    <property type="project" value="TreeGrafter"/>
</dbReference>
<dbReference type="PANTHER" id="PTHR30136:SF35">
    <property type="entry name" value="HTH-TYPE TRANSCRIPTIONAL REGULATOR RV1719"/>
    <property type="match status" value="1"/>
</dbReference>
<dbReference type="Pfam" id="PF09339">
    <property type="entry name" value="HTH_IclR"/>
    <property type="match status" value="1"/>
</dbReference>
<feature type="domain" description="HTH iclR-type" evidence="3">
    <location>
        <begin position="19"/>
        <end position="80"/>
    </location>
</feature>
<accession>W5TKD3</accession>
<organism evidence="4 5">
    <name type="scientific">Nocardia nova SH22a</name>
    <dbReference type="NCBI Taxonomy" id="1415166"/>
    <lineage>
        <taxon>Bacteria</taxon>
        <taxon>Bacillati</taxon>
        <taxon>Actinomycetota</taxon>
        <taxon>Actinomycetes</taxon>
        <taxon>Mycobacteriales</taxon>
        <taxon>Nocardiaceae</taxon>
        <taxon>Nocardia</taxon>
    </lineage>
</organism>
<dbReference type="OrthoDB" id="8479143at2"/>
<dbReference type="InterPro" id="IPR036388">
    <property type="entry name" value="WH-like_DNA-bd_sf"/>
</dbReference>
<dbReference type="InterPro" id="IPR005471">
    <property type="entry name" value="Tscrpt_reg_IclR_N"/>
</dbReference>
<dbReference type="HOGENOM" id="CLU_1446273_0_0_11"/>
<dbReference type="Gene3D" id="1.10.10.10">
    <property type="entry name" value="Winged helix-like DNA-binding domain superfamily/Winged helix DNA-binding domain"/>
    <property type="match status" value="1"/>
</dbReference>